<gene>
    <name evidence="1" type="ORF">HCN44_008370</name>
</gene>
<accession>A0A834XMW5</accession>
<name>A0A834XMW5_APHGI</name>
<dbReference type="SUPFAM" id="SSF81901">
    <property type="entry name" value="HCP-like"/>
    <property type="match status" value="1"/>
</dbReference>
<dbReference type="InterPro" id="IPR011990">
    <property type="entry name" value="TPR-like_helical_dom_sf"/>
</dbReference>
<comment type="caution">
    <text evidence="1">The sequence shown here is derived from an EMBL/GenBank/DDBJ whole genome shotgun (WGS) entry which is preliminary data.</text>
</comment>
<dbReference type="Gene3D" id="1.25.40.10">
    <property type="entry name" value="Tetratricopeptide repeat domain"/>
    <property type="match status" value="1"/>
</dbReference>
<dbReference type="PANTHER" id="PTHR45011:SF1">
    <property type="entry name" value="DAP3-BINDING CELL DEATH ENHANCER 1"/>
    <property type="match status" value="1"/>
</dbReference>
<dbReference type="AlphaFoldDB" id="A0A834XMW5"/>
<sequence>MWKNLTRGLRETLERRVCPTNVYSQAQNEENNSNILSYKKSCLNIKNSCIDLVKHQNSFCGLFNNRGAKDKKHYSDWNKCAQRSISDVLGWSGILALGWVICQTPCIRKHIFEKHRRRNENKCYFSQFHKNNISHLLLNSLNLKPKDILPVINCIPNSNTNNKDELIKGDNEWLEDVPIGPITAQEALGASKENFTAIHKIVMSELELQIGVKALGEKQYKKAIEHFTTGAKLSSPGSMFNLGLCYQLGLGIPSDINKAAKFYKEAAKRGHADAMYNLGVFYAQGRGGLVKNKNIARDLFTKAANLGHHDAKTALELEKIKIKEKELALSNKTQSTVPSKTATNIFKRSINIFSSKINYNDDDDDDDLYDNSYKSYYPINNYGNNDYYLNFLGIQPKSVPILMEAVQ</sequence>
<evidence type="ECO:0000313" key="1">
    <source>
        <dbReference type="EMBL" id="KAF7989696.1"/>
    </source>
</evidence>
<reference evidence="1 2" key="1">
    <citation type="submission" date="2020-08" db="EMBL/GenBank/DDBJ databases">
        <title>Aphidius gifuensis genome sequencing and assembly.</title>
        <authorList>
            <person name="Du Z."/>
        </authorList>
    </citation>
    <scope>NUCLEOTIDE SEQUENCE [LARGE SCALE GENOMIC DNA]</scope>
    <source>
        <strain evidence="1">YNYX2018</strain>
        <tissue evidence="1">Adults</tissue>
    </source>
</reference>
<keyword evidence="2" id="KW-1185">Reference proteome</keyword>
<dbReference type="InterPro" id="IPR052748">
    <property type="entry name" value="ISR_Activator"/>
</dbReference>
<dbReference type="EMBL" id="JACMRX010000005">
    <property type="protein sequence ID" value="KAF7989696.1"/>
    <property type="molecule type" value="Genomic_DNA"/>
</dbReference>
<protein>
    <submittedName>
        <fullName evidence="1">Uncharacterized protein</fullName>
    </submittedName>
</protein>
<dbReference type="Pfam" id="PF08238">
    <property type="entry name" value="Sel1"/>
    <property type="match status" value="2"/>
</dbReference>
<dbReference type="OrthoDB" id="2384430at2759"/>
<proteinExistence type="predicted"/>
<dbReference type="InterPro" id="IPR006597">
    <property type="entry name" value="Sel1-like"/>
</dbReference>
<evidence type="ECO:0000313" key="2">
    <source>
        <dbReference type="Proteomes" id="UP000639338"/>
    </source>
</evidence>
<dbReference type="Proteomes" id="UP000639338">
    <property type="component" value="Unassembled WGS sequence"/>
</dbReference>
<dbReference type="SMART" id="SM00671">
    <property type="entry name" value="SEL1"/>
    <property type="match status" value="2"/>
</dbReference>
<organism evidence="1 2">
    <name type="scientific">Aphidius gifuensis</name>
    <name type="common">Parasitoid wasp</name>
    <dbReference type="NCBI Taxonomy" id="684658"/>
    <lineage>
        <taxon>Eukaryota</taxon>
        <taxon>Metazoa</taxon>
        <taxon>Ecdysozoa</taxon>
        <taxon>Arthropoda</taxon>
        <taxon>Hexapoda</taxon>
        <taxon>Insecta</taxon>
        <taxon>Pterygota</taxon>
        <taxon>Neoptera</taxon>
        <taxon>Endopterygota</taxon>
        <taxon>Hymenoptera</taxon>
        <taxon>Apocrita</taxon>
        <taxon>Ichneumonoidea</taxon>
        <taxon>Braconidae</taxon>
        <taxon>Aphidiinae</taxon>
        <taxon>Aphidius</taxon>
    </lineage>
</organism>
<dbReference type="PANTHER" id="PTHR45011">
    <property type="entry name" value="DAP3-BINDING CELL DEATH ENHANCER 1"/>
    <property type="match status" value="1"/>
</dbReference>